<sequence length="307" mass="34018">MYYIYCNDLERKGFKVVAIPEDDEGLDTELLKAKLTTLGDESAAIRFFYVVTVNNPTCTILSNNRKAELVDIVTRLSSEVGRKIPLFFDNAYHDLVHDSTVEPLASALCYDDLGIVYEIGTLSKILAPGLRIGYLIGSKGPFLNSIIQRTSDIGFSAPLINQEIASYLLDNGIEAQIEKVNNGYQQKAKQVKTWIAELLGDNIQECRGGSAGFYFYLTLANTATGATSDFFKFLTRTTGQEAVDGPLDSQHPKVIYIPGEHCVHPNGDMVEVGKRQLRISYGFEELPQIHTALKLMKSAIGYSQENL</sequence>
<dbReference type="EMBL" id="CASHTH010002105">
    <property type="protein sequence ID" value="CAI8024912.1"/>
    <property type="molecule type" value="Genomic_DNA"/>
</dbReference>
<evidence type="ECO:0000313" key="6">
    <source>
        <dbReference type="EMBL" id="CAI8024912.1"/>
    </source>
</evidence>
<name>A0AA35WSK2_GEOBA</name>
<dbReference type="GO" id="GO:0030170">
    <property type="term" value="F:pyridoxal phosphate binding"/>
    <property type="evidence" value="ECO:0007669"/>
    <property type="project" value="InterPro"/>
</dbReference>
<protein>
    <submittedName>
        <fullName evidence="6">Uncharacterized HTH-type transcriptional regulator YisV</fullName>
    </submittedName>
</protein>
<dbReference type="Gene3D" id="3.40.640.10">
    <property type="entry name" value="Type I PLP-dependent aspartate aminotransferase-like (Major domain)"/>
    <property type="match status" value="1"/>
</dbReference>
<evidence type="ECO:0000256" key="3">
    <source>
        <dbReference type="ARBA" id="ARBA00022679"/>
    </source>
</evidence>
<proteinExistence type="predicted"/>
<feature type="domain" description="Aminotransferase class I/classII large" evidence="5">
    <location>
        <begin position="2"/>
        <end position="232"/>
    </location>
</feature>
<comment type="caution">
    <text evidence="6">The sequence shown here is derived from an EMBL/GenBank/DDBJ whole genome shotgun (WGS) entry which is preliminary data.</text>
</comment>
<dbReference type="Gene3D" id="3.90.1150.10">
    <property type="entry name" value="Aspartate Aminotransferase, domain 1"/>
    <property type="match status" value="1"/>
</dbReference>
<dbReference type="GO" id="GO:1901605">
    <property type="term" value="P:alpha-amino acid metabolic process"/>
    <property type="evidence" value="ECO:0007669"/>
    <property type="project" value="TreeGrafter"/>
</dbReference>
<keyword evidence="3" id="KW-0808">Transferase</keyword>
<keyword evidence="2" id="KW-0032">Aminotransferase</keyword>
<accession>A0AA35WSK2</accession>
<reference evidence="6" key="1">
    <citation type="submission" date="2023-03" db="EMBL/GenBank/DDBJ databases">
        <authorList>
            <person name="Steffen K."/>
            <person name="Cardenas P."/>
        </authorList>
    </citation>
    <scope>NUCLEOTIDE SEQUENCE</scope>
</reference>
<dbReference type="Pfam" id="PF00155">
    <property type="entry name" value="Aminotran_1_2"/>
    <property type="match status" value="1"/>
</dbReference>
<dbReference type="Proteomes" id="UP001174909">
    <property type="component" value="Unassembled WGS sequence"/>
</dbReference>
<dbReference type="InterPro" id="IPR015424">
    <property type="entry name" value="PyrdxlP-dep_Trfase"/>
</dbReference>
<dbReference type="InterPro" id="IPR015422">
    <property type="entry name" value="PyrdxlP-dep_Trfase_small"/>
</dbReference>
<organism evidence="6 7">
    <name type="scientific">Geodia barretti</name>
    <name type="common">Barrett's horny sponge</name>
    <dbReference type="NCBI Taxonomy" id="519541"/>
    <lineage>
        <taxon>Eukaryota</taxon>
        <taxon>Metazoa</taxon>
        <taxon>Porifera</taxon>
        <taxon>Demospongiae</taxon>
        <taxon>Heteroscleromorpha</taxon>
        <taxon>Tetractinellida</taxon>
        <taxon>Astrophorina</taxon>
        <taxon>Geodiidae</taxon>
        <taxon>Geodia</taxon>
    </lineage>
</organism>
<dbReference type="GO" id="GO:0008483">
    <property type="term" value="F:transaminase activity"/>
    <property type="evidence" value="ECO:0007669"/>
    <property type="project" value="UniProtKB-KW"/>
</dbReference>
<dbReference type="InterPro" id="IPR004839">
    <property type="entry name" value="Aminotransferase_I/II_large"/>
</dbReference>
<dbReference type="AlphaFoldDB" id="A0AA35WSK2"/>
<dbReference type="CDD" id="cd00609">
    <property type="entry name" value="AAT_like"/>
    <property type="match status" value="1"/>
</dbReference>
<dbReference type="PANTHER" id="PTHR42790:SF19">
    <property type="entry name" value="KYNURENINE_ALPHA-AMINOADIPATE AMINOTRANSFERASE, MITOCHONDRIAL"/>
    <property type="match status" value="1"/>
</dbReference>
<gene>
    <name evidence="6" type="ORF">GBAR_LOCUS14431</name>
</gene>
<keyword evidence="7" id="KW-1185">Reference proteome</keyword>
<keyword evidence="4" id="KW-0663">Pyridoxal phosphate</keyword>
<evidence type="ECO:0000313" key="7">
    <source>
        <dbReference type="Proteomes" id="UP001174909"/>
    </source>
</evidence>
<evidence type="ECO:0000256" key="1">
    <source>
        <dbReference type="ARBA" id="ARBA00001933"/>
    </source>
</evidence>
<evidence type="ECO:0000256" key="2">
    <source>
        <dbReference type="ARBA" id="ARBA00022576"/>
    </source>
</evidence>
<dbReference type="PANTHER" id="PTHR42790">
    <property type="entry name" value="AMINOTRANSFERASE"/>
    <property type="match status" value="1"/>
</dbReference>
<dbReference type="SUPFAM" id="SSF53383">
    <property type="entry name" value="PLP-dependent transferases"/>
    <property type="match status" value="1"/>
</dbReference>
<comment type="cofactor">
    <cofactor evidence="1">
        <name>pyridoxal 5'-phosphate</name>
        <dbReference type="ChEBI" id="CHEBI:597326"/>
    </cofactor>
</comment>
<dbReference type="InterPro" id="IPR015421">
    <property type="entry name" value="PyrdxlP-dep_Trfase_major"/>
</dbReference>
<evidence type="ECO:0000256" key="4">
    <source>
        <dbReference type="ARBA" id="ARBA00022898"/>
    </source>
</evidence>
<evidence type="ECO:0000259" key="5">
    <source>
        <dbReference type="Pfam" id="PF00155"/>
    </source>
</evidence>
<dbReference type="InterPro" id="IPR050859">
    <property type="entry name" value="Class-I_PLP-dep_aminotransf"/>
</dbReference>